<accession>A0A1L7TG76</accession>
<dbReference type="RefSeq" id="XP_041682758.1">
    <property type="nucleotide sequence ID" value="XM_041832278.1"/>
</dbReference>
<dbReference type="VEuPathDB" id="FungiDB:FMAN_03458"/>
<proteinExistence type="predicted"/>
<dbReference type="AlphaFoldDB" id="A0A1L7TG76"/>
<dbReference type="GeneID" id="65082729"/>
<reference evidence="2" key="1">
    <citation type="journal article" date="2016" name="Genome Biol. Evol.">
        <title>Comparative 'omics' of the Fusarium fujikuroi species complex highlights differences in genetic potential and metabolite synthesis.</title>
        <authorList>
            <person name="Niehaus E.-M."/>
            <person name="Muensterkoetter M."/>
            <person name="Proctor R.H."/>
            <person name="Brown D.W."/>
            <person name="Sharon A."/>
            <person name="Idan Y."/>
            <person name="Oren-Young L."/>
            <person name="Sieber C.M."/>
            <person name="Novak O."/>
            <person name="Pencik A."/>
            <person name="Tarkowska D."/>
            <person name="Hromadova K."/>
            <person name="Freeman S."/>
            <person name="Maymon M."/>
            <person name="Elazar M."/>
            <person name="Youssef S.A."/>
            <person name="El-Shabrawy E.S.M."/>
            <person name="Shalaby A.B.A."/>
            <person name="Houterman P."/>
            <person name="Brock N.L."/>
            <person name="Burkhardt I."/>
            <person name="Tsavkelova E.A."/>
            <person name="Dickschat J.S."/>
            <person name="Galuszka P."/>
            <person name="Gueldener U."/>
            <person name="Tudzynski B."/>
        </authorList>
    </citation>
    <scope>NUCLEOTIDE SEQUENCE [LARGE SCALE GENOMIC DNA]</scope>
    <source>
        <strain evidence="2">MRC7560</strain>
    </source>
</reference>
<sequence length="122" mass="12877">MRDVLTTAGSATAFSSAETITVTGSSTSLLDEASSFNVTESVGSTETSWGSEAVSPTALSTTEGLTTEMATTTALTLTFDYTLHQQCWIRRSRFIYRAMLHTGGNTAFVVSDVTHDGPSPAL</sequence>
<name>A0A1L7TG76_FUSMA</name>
<protein>
    <submittedName>
        <fullName evidence="1">Uncharacterized protein</fullName>
    </submittedName>
</protein>
<evidence type="ECO:0000313" key="2">
    <source>
        <dbReference type="Proteomes" id="UP000184255"/>
    </source>
</evidence>
<organism evidence="1 2">
    <name type="scientific">Fusarium mangiferae</name>
    <name type="common">Mango malformation disease fungus</name>
    <dbReference type="NCBI Taxonomy" id="192010"/>
    <lineage>
        <taxon>Eukaryota</taxon>
        <taxon>Fungi</taxon>
        <taxon>Dikarya</taxon>
        <taxon>Ascomycota</taxon>
        <taxon>Pezizomycotina</taxon>
        <taxon>Sordariomycetes</taxon>
        <taxon>Hypocreomycetidae</taxon>
        <taxon>Hypocreales</taxon>
        <taxon>Nectriaceae</taxon>
        <taxon>Fusarium</taxon>
        <taxon>Fusarium fujikuroi species complex</taxon>
    </lineage>
</organism>
<dbReference type="Proteomes" id="UP000184255">
    <property type="component" value="Unassembled WGS sequence"/>
</dbReference>
<dbReference type="EMBL" id="FCQH01000006">
    <property type="protein sequence ID" value="CVK94297.1"/>
    <property type="molecule type" value="Genomic_DNA"/>
</dbReference>
<evidence type="ECO:0000313" key="1">
    <source>
        <dbReference type="EMBL" id="CVK94297.1"/>
    </source>
</evidence>
<keyword evidence="2" id="KW-1185">Reference proteome</keyword>
<comment type="caution">
    <text evidence="1">The sequence shown here is derived from an EMBL/GenBank/DDBJ whole genome shotgun (WGS) entry which is preliminary data.</text>
</comment>
<gene>
    <name evidence="1" type="ORF">FMAN_03458</name>
</gene>